<evidence type="ECO:0000256" key="22">
    <source>
        <dbReference type="PIRSR" id="PIRSR000615-3"/>
    </source>
</evidence>
<dbReference type="InterPro" id="IPR000719">
    <property type="entry name" value="Prot_kinase_dom"/>
</dbReference>
<evidence type="ECO:0000256" key="18">
    <source>
        <dbReference type="ARBA" id="ARBA00051243"/>
    </source>
</evidence>
<dbReference type="EMBL" id="JBFDAA010000006">
    <property type="protein sequence ID" value="KAL1131377.1"/>
    <property type="molecule type" value="Genomic_DNA"/>
</dbReference>
<comment type="catalytic activity">
    <reaction evidence="18">
        <text>L-tyrosyl-[protein] + ATP = O-phospho-L-tyrosyl-[protein] + ADP + H(+)</text>
        <dbReference type="Rhea" id="RHEA:10596"/>
        <dbReference type="Rhea" id="RHEA-COMP:10136"/>
        <dbReference type="Rhea" id="RHEA-COMP:20101"/>
        <dbReference type="ChEBI" id="CHEBI:15378"/>
        <dbReference type="ChEBI" id="CHEBI:30616"/>
        <dbReference type="ChEBI" id="CHEBI:46858"/>
        <dbReference type="ChEBI" id="CHEBI:61978"/>
        <dbReference type="ChEBI" id="CHEBI:456216"/>
        <dbReference type="EC" id="2.7.10.1"/>
    </reaction>
</comment>
<dbReference type="InterPro" id="IPR011009">
    <property type="entry name" value="Kinase-like_dom_sf"/>
</dbReference>
<feature type="binding site" evidence="21 23">
    <location>
        <position position="262"/>
    </location>
    <ligand>
        <name>ATP</name>
        <dbReference type="ChEBI" id="CHEBI:30616"/>
    </ligand>
</feature>
<evidence type="ECO:0000256" key="3">
    <source>
        <dbReference type="ARBA" id="ARBA00022553"/>
    </source>
</evidence>
<dbReference type="PROSITE" id="PS00109">
    <property type="entry name" value="PROTEIN_KINASE_TYR"/>
    <property type="match status" value="1"/>
</dbReference>
<keyword evidence="7" id="KW-0677">Repeat</keyword>
<keyword evidence="22" id="KW-0479">Metal-binding</keyword>
<evidence type="ECO:0000256" key="25">
    <source>
        <dbReference type="SAM" id="Phobius"/>
    </source>
</evidence>
<evidence type="ECO:0000313" key="27">
    <source>
        <dbReference type="EMBL" id="KAL1131377.1"/>
    </source>
</evidence>
<feature type="transmembrane region" description="Helical" evidence="25">
    <location>
        <begin position="145"/>
        <end position="166"/>
    </location>
</feature>
<protein>
    <recommendedName>
        <fullName evidence="2">receptor protein-tyrosine kinase</fullName>
        <ecNumber evidence="2">2.7.10.1</ecNumber>
    </recommendedName>
</protein>
<evidence type="ECO:0000256" key="19">
    <source>
        <dbReference type="ARBA" id="ARBA00056965"/>
    </source>
</evidence>
<comment type="function">
    <text evidence="19">Receptor for basic fibroblast growth factor.</text>
</comment>
<evidence type="ECO:0000259" key="26">
    <source>
        <dbReference type="PROSITE" id="PS50011"/>
    </source>
</evidence>
<evidence type="ECO:0000256" key="24">
    <source>
        <dbReference type="SAM" id="MobiDB-lite"/>
    </source>
</evidence>
<evidence type="ECO:0000256" key="20">
    <source>
        <dbReference type="PIRSR" id="PIRSR000615-1"/>
    </source>
</evidence>
<evidence type="ECO:0000256" key="2">
    <source>
        <dbReference type="ARBA" id="ARBA00011902"/>
    </source>
</evidence>
<evidence type="ECO:0000256" key="9">
    <source>
        <dbReference type="ARBA" id="ARBA00022777"/>
    </source>
</evidence>
<dbReference type="GO" id="GO:0005524">
    <property type="term" value="F:ATP binding"/>
    <property type="evidence" value="ECO:0007669"/>
    <property type="project" value="UniProtKB-UniRule"/>
</dbReference>
<dbReference type="Gene3D" id="3.30.200.20">
    <property type="entry name" value="Phosphorylase Kinase, domain 1"/>
    <property type="match status" value="1"/>
</dbReference>
<keyword evidence="9" id="KW-0418">Kinase</keyword>
<feature type="region of interest" description="Disordered" evidence="24">
    <location>
        <begin position="1"/>
        <end position="81"/>
    </location>
</feature>
<dbReference type="InterPro" id="IPR001245">
    <property type="entry name" value="Ser-Thr/Tyr_kinase_cat_dom"/>
</dbReference>
<keyword evidence="8 21" id="KW-0547">Nucleotide-binding</keyword>
<keyword evidence="3" id="KW-0597">Phosphoprotein</keyword>
<evidence type="ECO:0000256" key="11">
    <source>
        <dbReference type="ARBA" id="ARBA00022989"/>
    </source>
</evidence>
<dbReference type="PRINTS" id="PR00109">
    <property type="entry name" value="TYRKINASE"/>
</dbReference>
<accession>A0ABD0YXP9</accession>
<keyword evidence="28" id="KW-1185">Reference proteome</keyword>
<dbReference type="GO" id="GO:0016020">
    <property type="term" value="C:membrane"/>
    <property type="evidence" value="ECO:0007669"/>
    <property type="project" value="UniProtKB-SubCell"/>
</dbReference>
<feature type="active site" description="Proton acceptor" evidence="20">
    <location>
        <position position="368"/>
    </location>
</feature>
<dbReference type="InterPro" id="IPR008266">
    <property type="entry name" value="Tyr_kinase_AS"/>
</dbReference>
<evidence type="ECO:0000256" key="8">
    <source>
        <dbReference type="ARBA" id="ARBA00022741"/>
    </source>
</evidence>
<evidence type="ECO:0000256" key="15">
    <source>
        <dbReference type="ARBA" id="ARBA00023170"/>
    </source>
</evidence>
<evidence type="ECO:0000256" key="13">
    <source>
        <dbReference type="ARBA" id="ARBA00023137"/>
    </source>
</evidence>
<dbReference type="EC" id="2.7.10.1" evidence="2"/>
<gene>
    <name evidence="27" type="ORF">AAG570_010994</name>
</gene>
<keyword evidence="22" id="KW-0460">Magnesium</keyword>
<dbReference type="CDD" id="cd00192">
    <property type="entry name" value="PTKc"/>
    <property type="match status" value="1"/>
</dbReference>
<evidence type="ECO:0000256" key="14">
    <source>
        <dbReference type="ARBA" id="ARBA00023157"/>
    </source>
</evidence>
<evidence type="ECO:0000256" key="16">
    <source>
        <dbReference type="ARBA" id="ARBA00023180"/>
    </source>
</evidence>
<dbReference type="FunFam" id="1.10.510.10:FF:000462">
    <property type="entry name" value="Receptor tyrosine kinase"/>
    <property type="match status" value="1"/>
</dbReference>
<dbReference type="Gene3D" id="1.10.510.10">
    <property type="entry name" value="Transferase(Phosphotransferase) domain 1"/>
    <property type="match status" value="1"/>
</dbReference>
<dbReference type="Pfam" id="PF07714">
    <property type="entry name" value="PK_Tyr_Ser-Thr"/>
    <property type="match status" value="1"/>
</dbReference>
<dbReference type="PROSITE" id="PS50011">
    <property type="entry name" value="PROTEIN_KINASE_DOM"/>
    <property type="match status" value="1"/>
</dbReference>
<organism evidence="27 28">
    <name type="scientific">Ranatra chinensis</name>
    <dbReference type="NCBI Taxonomy" id="642074"/>
    <lineage>
        <taxon>Eukaryota</taxon>
        <taxon>Metazoa</taxon>
        <taxon>Ecdysozoa</taxon>
        <taxon>Arthropoda</taxon>
        <taxon>Hexapoda</taxon>
        <taxon>Insecta</taxon>
        <taxon>Pterygota</taxon>
        <taxon>Neoptera</taxon>
        <taxon>Paraneoptera</taxon>
        <taxon>Hemiptera</taxon>
        <taxon>Heteroptera</taxon>
        <taxon>Panheteroptera</taxon>
        <taxon>Nepomorpha</taxon>
        <taxon>Nepidae</taxon>
        <taxon>Ranatrinae</taxon>
        <taxon>Ranatra</taxon>
    </lineage>
</organism>
<evidence type="ECO:0000256" key="6">
    <source>
        <dbReference type="ARBA" id="ARBA00022729"/>
    </source>
</evidence>
<keyword evidence="15" id="KW-0675">Receptor</keyword>
<keyword evidence="11 25" id="KW-1133">Transmembrane helix</keyword>
<dbReference type="SMART" id="SM00219">
    <property type="entry name" value="TyrKc"/>
    <property type="match status" value="1"/>
</dbReference>
<evidence type="ECO:0000256" key="17">
    <source>
        <dbReference type="ARBA" id="ARBA00023319"/>
    </source>
</evidence>
<comment type="caution">
    <text evidence="27">The sequence shown here is derived from an EMBL/GenBank/DDBJ whole genome shotgun (WGS) entry which is preliminary data.</text>
</comment>
<keyword evidence="13" id="KW-0829">Tyrosine-protein kinase</keyword>
<evidence type="ECO:0000256" key="12">
    <source>
        <dbReference type="ARBA" id="ARBA00023136"/>
    </source>
</evidence>
<dbReference type="InterPro" id="IPR020635">
    <property type="entry name" value="Tyr_kinase_cat_dom"/>
</dbReference>
<dbReference type="GO" id="GO:0004714">
    <property type="term" value="F:transmembrane receptor protein tyrosine kinase activity"/>
    <property type="evidence" value="ECO:0007669"/>
    <property type="project" value="UniProtKB-EC"/>
</dbReference>
<dbReference type="AlphaFoldDB" id="A0ABD0YXP9"/>
<keyword evidence="12 25" id="KW-0472">Membrane</keyword>
<dbReference type="InterPro" id="IPR017441">
    <property type="entry name" value="Protein_kinase_ATP_BS"/>
</dbReference>
<comment type="subcellular location">
    <subcellularLocation>
        <location evidence="1">Membrane</location>
        <topology evidence="1">Single-pass membrane protein</topology>
    </subcellularLocation>
</comment>
<dbReference type="InterPro" id="IPR050122">
    <property type="entry name" value="RTK"/>
</dbReference>
<keyword evidence="14" id="KW-1015">Disulfide bond</keyword>
<dbReference type="PROSITE" id="PS00107">
    <property type="entry name" value="PROTEIN_KINASE_ATP"/>
    <property type="match status" value="1"/>
</dbReference>
<dbReference type="PANTHER" id="PTHR24416:SF481">
    <property type="entry name" value="TIE-LIKE RECEPTOR TYROSINE KINASE"/>
    <property type="match status" value="1"/>
</dbReference>
<keyword evidence="4" id="KW-0808">Transferase</keyword>
<keyword evidence="10 21" id="KW-0067">ATP-binding</keyword>
<feature type="binding site" evidence="21">
    <location>
        <begin position="234"/>
        <end position="241"/>
    </location>
    <ligand>
        <name>ATP</name>
        <dbReference type="ChEBI" id="CHEBI:30616"/>
    </ligand>
</feature>
<keyword evidence="17" id="KW-0393">Immunoglobulin domain</keyword>
<evidence type="ECO:0000256" key="4">
    <source>
        <dbReference type="ARBA" id="ARBA00022679"/>
    </source>
</evidence>
<evidence type="ECO:0000256" key="10">
    <source>
        <dbReference type="ARBA" id="ARBA00022840"/>
    </source>
</evidence>
<dbReference type="Proteomes" id="UP001558652">
    <property type="component" value="Unassembled WGS sequence"/>
</dbReference>
<feature type="domain" description="Protein kinase" evidence="26">
    <location>
        <begin position="227"/>
        <end position="505"/>
    </location>
</feature>
<evidence type="ECO:0000256" key="1">
    <source>
        <dbReference type="ARBA" id="ARBA00004167"/>
    </source>
</evidence>
<evidence type="ECO:0000256" key="23">
    <source>
        <dbReference type="PROSITE-ProRule" id="PRU10141"/>
    </source>
</evidence>
<keyword evidence="6" id="KW-0732">Signal</keyword>
<evidence type="ECO:0000256" key="5">
    <source>
        <dbReference type="ARBA" id="ARBA00022692"/>
    </source>
</evidence>
<dbReference type="FunFam" id="3.30.200.20:FF:000593">
    <property type="entry name" value="Predicted protein"/>
    <property type="match status" value="1"/>
</dbReference>
<sequence length="529" mass="59203">MPTSTTTSMPTSTTTSMPTSTSVPTSTTTSMPTSTTTSATTSSTTSPTTSKTTTTTTTTTPLPITSIPTSETTLSPEHSNLPALITEVNLSTEISAEEEHEMVTPEVNATTHQNPSITWVYNQRNVSVTKTLDSVGVVYRDTLGAATYVLAVLGLVPLILGIFVLVRQLVQKSKKKVLDESEYSSEYNRSPLPTKLPRLPSHISWELEKPPVFPSSCKRWEFPREKLRLQTVLGQGNFGQVWKAEADDISGHEGLTRLVAVKTVKEGASQREKEDLLRELGIMQDLGAHPNVVTLLGCCTEKEPYLLIMEYVMYGKMLAFLREHRTRAHYFNFSDLSSALTSRDLTVFAYCVARGMEYLVSKGIIHRDLAARNILVDHNKLCKIADFGMSRNVRDTGQIYEQRPNKGALPIRWMAPESLQFCLFTHKADVWSYGILLWEIITLGSTPYATMGAREVIRRVKDGYRLERPKHCKPEYYKVLTKCWHYEPSKRPTFSELRQDLSCLLADKETGGGYVDLEALAEEANEMHN</sequence>
<evidence type="ECO:0000256" key="21">
    <source>
        <dbReference type="PIRSR" id="PIRSR000615-2"/>
    </source>
</evidence>
<keyword evidence="5 25" id="KW-0812">Transmembrane</keyword>
<keyword evidence="16" id="KW-0325">Glycoprotein</keyword>
<feature type="binding site" evidence="22">
    <location>
        <position position="386"/>
    </location>
    <ligand>
        <name>Mg(2+)</name>
        <dbReference type="ChEBI" id="CHEBI:18420"/>
    </ligand>
</feature>
<feature type="binding site" evidence="21">
    <location>
        <position position="372"/>
    </location>
    <ligand>
        <name>ATP</name>
        <dbReference type="ChEBI" id="CHEBI:30616"/>
    </ligand>
</feature>
<evidence type="ECO:0000313" key="28">
    <source>
        <dbReference type="Proteomes" id="UP001558652"/>
    </source>
</evidence>
<reference evidence="27 28" key="1">
    <citation type="submission" date="2024-07" db="EMBL/GenBank/DDBJ databases">
        <title>Chromosome-level genome assembly of the water stick insect Ranatra chinensis (Heteroptera: Nepidae).</title>
        <authorList>
            <person name="Liu X."/>
        </authorList>
    </citation>
    <scope>NUCLEOTIDE SEQUENCE [LARGE SCALE GENOMIC DNA]</scope>
    <source>
        <strain evidence="27">Cailab_2021Rc</strain>
        <tissue evidence="27">Muscle</tissue>
    </source>
</reference>
<dbReference type="PANTHER" id="PTHR24416">
    <property type="entry name" value="TYROSINE-PROTEIN KINASE RECEPTOR"/>
    <property type="match status" value="1"/>
</dbReference>
<feature type="compositionally biased region" description="Low complexity" evidence="24">
    <location>
        <begin position="1"/>
        <end position="76"/>
    </location>
</feature>
<evidence type="ECO:0000256" key="7">
    <source>
        <dbReference type="ARBA" id="ARBA00022737"/>
    </source>
</evidence>
<name>A0ABD0YXP9_9HEMI</name>
<proteinExistence type="predicted"/>
<dbReference type="SUPFAM" id="SSF56112">
    <property type="entry name" value="Protein kinase-like (PK-like)"/>
    <property type="match status" value="1"/>
</dbReference>
<feature type="binding site" evidence="22">
    <location>
        <position position="373"/>
    </location>
    <ligand>
        <name>Mg(2+)</name>
        <dbReference type="ChEBI" id="CHEBI:18420"/>
    </ligand>
</feature>